<evidence type="ECO:0000313" key="2">
    <source>
        <dbReference type="Proteomes" id="UP000676336"/>
    </source>
</evidence>
<proteinExistence type="predicted"/>
<protein>
    <submittedName>
        <fullName evidence="1">Uncharacterized protein</fullName>
    </submittedName>
</protein>
<gene>
    <name evidence="1" type="ORF">SMN809_LOCUS14476</name>
</gene>
<accession>A0A8S2PII8</accession>
<name>A0A8S2PII8_9BILA</name>
<dbReference type="Gene3D" id="3.20.170.20">
    <property type="entry name" value="Protein of unknown function DUF952"/>
    <property type="match status" value="1"/>
</dbReference>
<dbReference type="InterPro" id="IPR009297">
    <property type="entry name" value="DUF952"/>
</dbReference>
<dbReference type="Pfam" id="PF06108">
    <property type="entry name" value="DUF952"/>
    <property type="match status" value="1"/>
</dbReference>
<dbReference type="AlphaFoldDB" id="A0A8S2PII8"/>
<evidence type="ECO:0000313" key="1">
    <source>
        <dbReference type="EMBL" id="CAF4047787.1"/>
    </source>
</evidence>
<dbReference type="EMBL" id="CAJOBI010005975">
    <property type="protein sequence ID" value="CAF4047787.1"/>
    <property type="molecule type" value="Genomic_DNA"/>
</dbReference>
<feature type="non-terminal residue" evidence="1">
    <location>
        <position position="1"/>
    </location>
</feature>
<dbReference type="Proteomes" id="UP000676336">
    <property type="component" value="Unassembled WGS sequence"/>
</dbReference>
<comment type="caution">
    <text evidence="1">The sequence shown here is derived from an EMBL/GenBank/DDBJ whole genome shotgun (WGS) entry which is preliminary data.</text>
</comment>
<reference evidence="1" key="1">
    <citation type="submission" date="2021-02" db="EMBL/GenBank/DDBJ databases">
        <authorList>
            <person name="Nowell W R."/>
        </authorList>
    </citation>
    <scope>NUCLEOTIDE SEQUENCE</scope>
</reference>
<dbReference type="SUPFAM" id="SSF56399">
    <property type="entry name" value="ADP-ribosylation"/>
    <property type="match status" value="1"/>
</dbReference>
<sequence>PESPVKWEEASEFDSLFPHIYGAIDRNAVVEVRSLQRTDDGTFVGWSTST</sequence>
<organism evidence="1 2">
    <name type="scientific">Rotaria magnacalcarata</name>
    <dbReference type="NCBI Taxonomy" id="392030"/>
    <lineage>
        <taxon>Eukaryota</taxon>
        <taxon>Metazoa</taxon>
        <taxon>Spiralia</taxon>
        <taxon>Gnathifera</taxon>
        <taxon>Rotifera</taxon>
        <taxon>Eurotatoria</taxon>
        <taxon>Bdelloidea</taxon>
        <taxon>Philodinida</taxon>
        <taxon>Philodinidae</taxon>
        <taxon>Rotaria</taxon>
    </lineage>
</organism>